<dbReference type="PANTHER" id="PTHR34276">
    <property type="entry name" value="MINI-RIBONUCLEASE 3"/>
    <property type="match status" value="1"/>
</dbReference>
<dbReference type="GO" id="GO:0019843">
    <property type="term" value="F:rRNA binding"/>
    <property type="evidence" value="ECO:0007669"/>
    <property type="project" value="UniProtKB-UniRule"/>
</dbReference>
<dbReference type="InterPro" id="IPR008226">
    <property type="entry name" value="Mini3_fam"/>
</dbReference>
<dbReference type="eggNOG" id="COG1939">
    <property type="taxonomic scope" value="Bacteria"/>
</dbReference>
<accession>D4RYT4</accession>
<dbReference type="STRING" id="45851.BHV86_05380"/>
<dbReference type="Gene3D" id="1.10.1520.10">
    <property type="entry name" value="Ribonuclease III domain"/>
    <property type="match status" value="1"/>
</dbReference>
<dbReference type="GeneID" id="98918870"/>
<keyword evidence="9" id="KW-1185">Reference proteome</keyword>
<protein>
    <recommendedName>
        <fullName evidence="6">Mini-ribonuclease 3</fullName>
        <shortName evidence="6">Mini-3</shortName>
        <shortName evidence="6">Mini-RNase 3</shortName>
        <ecNumber evidence="6">3.1.26.-</ecNumber>
    </recommendedName>
    <alternativeName>
        <fullName evidence="6">Mini-RNase III</fullName>
        <shortName evidence="6">Mini-III</shortName>
    </alternativeName>
</protein>
<keyword evidence="1 6" id="KW-0690">Ribosome biogenesis</keyword>
<evidence type="ECO:0000256" key="3">
    <source>
        <dbReference type="ARBA" id="ARBA00022722"/>
    </source>
</evidence>
<comment type="cofactor">
    <cofactor evidence="6">
        <name>Mg(2+)</name>
        <dbReference type="ChEBI" id="CHEBI:18420"/>
    </cofactor>
</comment>
<dbReference type="AlphaFoldDB" id="D4RYT4"/>
<dbReference type="EC" id="3.1.26.-" evidence="6"/>
<feature type="active site" evidence="6">
    <location>
        <position position="29"/>
    </location>
</feature>
<keyword evidence="6" id="KW-0699">rRNA-binding</keyword>
<dbReference type="InterPro" id="IPR000999">
    <property type="entry name" value="RNase_III_dom"/>
</dbReference>
<comment type="function">
    <text evidence="6">Involved in correct processing of both the 5' and 3' ends of 23S rRNA precursor. Processes 30S rRNA precursor transcript even in absence of ribonuclease 3 (Rnc); Rnc processes 30S rRNA into smaller rRNA precursors.</text>
</comment>
<evidence type="ECO:0000256" key="4">
    <source>
        <dbReference type="ARBA" id="ARBA00022759"/>
    </source>
</evidence>
<organism evidence="8 9">
    <name type="scientific">Eshraghiella crossota DSM 2876</name>
    <dbReference type="NCBI Taxonomy" id="511680"/>
    <lineage>
        <taxon>Bacteria</taxon>
        <taxon>Bacillati</taxon>
        <taxon>Bacillota</taxon>
        <taxon>Clostridia</taxon>
        <taxon>Lachnospirales</taxon>
        <taxon>Lachnospiraceae</taxon>
        <taxon>Eshraghiella</taxon>
    </lineage>
</organism>
<evidence type="ECO:0000259" key="7">
    <source>
        <dbReference type="Pfam" id="PF00636"/>
    </source>
</evidence>
<dbReference type="SUPFAM" id="SSF69065">
    <property type="entry name" value="RNase III domain-like"/>
    <property type="match status" value="1"/>
</dbReference>
<keyword evidence="2 6" id="KW-0698">rRNA processing</keyword>
<comment type="subcellular location">
    <subcellularLocation>
        <location evidence="6">Cytoplasm</location>
    </subcellularLocation>
</comment>
<evidence type="ECO:0000256" key="1">
    <source>
        <dbReference type="ARBA" id="ARBA00022517"/>
    </source>
</evidence>
<comment type="subunit">
    <text evidence="6">Homodimer.</text>
</comment>
<evidence type="ECO:0000313" key="9">
    <source>
        <dbReference type="Proteomes" id="UP000006238"/>
    </source>
</evidence>
<keyword evidence="6" id="KW-0460">Magnesium</keyword>
<feature type="domain" description="RNase III" evidence="7">
    <location>
        <begin position="23"/>
        <end position="120"/>
    </location>
</feature>
<dbReference type="GO" id="GO:0004525">
    <property type="term" value="F:ribonuclease III activity"/>
    <property type="evidence" value="ECO:0007669"/>
    <property type="project" value="InterPro"/>
</dbReference>
<comment type="similarity">
    <text evidence="6">Belongs to the MrnC RNase family.</text>
</comment>
<keyword evidence="3 6" id="KW-0540">Nuclease</keyword>
<keyword evidence="4 6" id="KW-0255">Endonuclease</keyword>
<dbReference type="GO" id="GO:0005737">
    <property type="term" value="C:cytoplasm"/>
    <property type="evidence" value="ECO:0007669"/>
    <property type="project" value="UniProtKB-SubCell"/>
</dbReference>
<evidence type="ECO:0000256" key="5">
    <source>
        <dbReference type="ARBA" id="ARBA00022801"/>
    </source>
</evidence>
<dbReference type="HOGENOM" id="CLU_091169_2_1_9"/>
<dbReference type="RefSeq" id="WP_005602234.1">
    <property type="nucleotide sequence ID" value="NZ_GG663522.1"/>
</dbReference>
<gene>
    <name evidence="6" type="primary">mrnC</name>
    <name evidence="8" type="ORF">BUTYVIB_00996</name>
</gene>
<keyword evidence="6" id="KW-0694">RNA-binding</keyword>
<sequence>MFEAMEKAFQIGEVNVALYSPLTLAYIGDCVYELIIRTNLVTRGNAPVNKLNKKASNLAKASTQARIIESIMDMLSEDEEAAYKRGRNAHSCTKAKNASTSDYRKATGFEALIGYLYLQKKFDRIMELVKKGFQEEHIS</sequence>
<dbReference type="HAMAP" id="MF_01468">
    <property type="entry name" value="RNase_Mini_III"/>
    <property type="match status" value="1"/>
</dbReference>
<evidence type="ECO:0000313" key="8">
    <source>
        <dbReference type="EMBL" id="EFF68908.1"/>
    </source>
</evidence>
<name>D4RYT4_9FIRM</name>
<dbReference type="Proteomes" id="UP000006238">
    <property type="component" value="Unassembled WGS sequence"/>
</dbReference>
<evidence type="ECO:0000256" key="6">
    <source>
        <dbReference type="HAMAP-Rule" id="MF_01468"/>
    </source>
</evidence>
<dbReference type="Pfam" id="PF00636">
    <property type="entry name" value="Ribonuclease_3"/>
    <property type="match status" value="1"/>
</dbReference>
<evidence type="ECO:0000256" key="2">
    <source>
        <dbReference type="ARBA" id="ARBA00022552"/>
    </source>
</evidence>
<dbReference type="InterPro" id="IPR036389">
    <property type="entry name" value="RNase_III_sf"/>
</dbReference>
<comment type="caution">
    <text evidence="8">The sequence shown here is derived from an EMBL/GenBank/DDBJ whole genome shotgun (WGS) entry which is preliminary data.</text>
</comment>
<keyword evidence="6" id="KW-0963">Cytoplasm</keyword>
<dbReference type="EMBL" id="ABWN01000023">
    <property type="protein sequence ID" value="EFF68908.1"/>
    <property type="molecule type" value="Genomic_DNA"/>
</dbReference>
<dbReference type="PANTHER" id="PTHR34276:SF1">
    <property type="entry name" value="MINI-RIBONUCLEASE 3"/>
    <property type="match status" value="1"/>
</dbReference>
<dbReference type="PIRSF" id="PIRSF005520">
    <property type="entry name" value="UCP005520"/>
    <property type="match status" value="1"/>
</dbReference>
<reference evidence="8 9" key="1">
    <citation type="submission" date="2010-02" db="EMBL/GenBank/DDBJ databases">
        <authorList>
            <person name="Weinstock G."/>
            <person name="Sodergren E."/>
            <person name="Clifton S."/>
            <person name="Fulton L."/>
            <person name="Fulton B."/>
            <person name="Courtney L."/>
            <person name="Fronick C."/>
            <person name="Harrison M."/>
            <person name="Strong C."/>
            <person name="Farmer C."/>
            <person name="Delahaunty K."/>
            <person name="Markovic C."/>
            <person name="Hall O."/>
            <person name="Minx P."/>
            <person name="Tomlinson C."/>
            <person name="Mitreva M."/>
            <person name="Nelson J."/>
            <person name="Hou S."/>
            <person name="Wollam A."/>
            <person name="Pepin K.H."/>
            <person name="Johnson M."/>
            <person name="Bhonagiri V."/>
            <person name="Zhang X."/>
            <person name="Suruliraj S."/>
            <person name="Warren W."/>
            <person name="Chinwalla A."/>
            <person name="Mardis E.R."/>
            <person name="Wilson R.K."/>
        </authorList>
    </citation>
    <scope>NUCLEOTIDE SEQUENCE [LARGE SCALE GENOMIC DNA]</scope>
    <source>
        <strain evidence="8 9">DSM 2876</strain>
    </source>
</reference>
<dbReference type="CDD" id="cd00593">
    <property type="entry name" value="RIBOc"/>
    <property type="match status" value="1"/>
</dbReference>
<proteinExistence type="inferred from homology"/>
<dbReference type="GO" id="GO:0006364">
    <property type="term" value="P:rRNA processing"/>
    <property type="evidence" value="ECO:0007669"/>
    <property type="project" value="UniProtKB-UniRule"/>
</dbReference>
<keyword evidence="5 6" id="KW-0378">Hydrolase</keyword>